<protein>
    <submittedName>
        <fullName evidence="2">ATP-binding protein</fullName>
    </submittedName>
</protein>
<accession>A0A6N7X7S8</accession>
<dbReference type="PANTHER" id="PTHR30050">
    <property type="entry name" value="CHROMOSOMAL REPLICATION INITIATOR PROTEIN DNAA"/>
    <property type="match status" value="1"/>
</dbReference>
<dbReference type="GO" id="GO:0006260">
    <property type="term" value="P:DNA replication"/>
    <property type="evidence" value="ECO:0007669"/>
    <property type="project" value="TreeGrafter"/>
</dbReference>
<dbReference type="InterPro" id="IPR027417">
    <property type="entry name" value="P-loop_NTPase"/>
</dbReference>
<dbReference type="Pfam" id="PF01695">
    <property type="entry name" value="IstB_IS21"/>
    <property type="match status" value="1"/>
</dbReference>
<dbReference type="AlphaFoldDB" id="A0A6N7X7S8"/>
<dbReference type="InterPro" id="IPR002611">
    <property type="entry name" value="IstB_ATP-bd"/>
</dbReference>
<evidence type="ECO:0000313" key="3">
    <source>
        <dbReference type="Proteomes" id="UP000469424"/>
    </source>
</evidence>
<dbReference type="RefSeq" id="WP_154555073.1">
    <property type="nucleotide sequence ID" value="NZ_VUNA01000039.1"/>
</dbReference>
<name>A0A6N7X7S8_9FIRM</name>
<proteinExistence type="predicted"/>
<dbReference type="EMBL" id="VUNA01000039">
    <property type="protein sequence ID" value="MST71507.1"/>
    <property type="molecule type" value="Genomic_DNA"/>
</dbReference>
<evidence type="ECO:0000259" key="1">
    <source>
        <dbReference type="Pfam" id="PF01695"/>
    </source>
</evidence>
<keyword evidence="2" id="KW-0547">Nucleotide-binding</keyword>
<dbReference type="Proteomes" id="UP000469424">
    <property type="component" value="Unassembled WGS sequence"/>
</dbReference>
<feature type="domain" description="IstB-like ATP-binding" evidence="1">
    <location>
        <begin position="1"/>
        <end position="141"/>
    </location>
</feature>
<dbReference type="Gene3D" id="3.40.50.300">
    <property type="entry name" value="P-loop containing nucleotide triphosphate hydrolases"/>
    <property type="match status" value="1"/>
</dbReference>
<keyword evidence="3" id="KW-1185">Reference proteome</keyword>
<dbReference type="GO" id="GO:0005524">
    <property type="term" value="F:ATP binding"/>
    <property type="evidence" value="ECO:0007669"/>
    <property type="project" value="UniProtKB-KW"/>
</dbReference>
<keyword evidence="2" id="KW-0067">ATP-binding</keyword>
<dbReference type="PANTHER" id="PTHR30050:SF4">
    <property type="entry name" value="ATP-BINDING PROTEIN RV3427C IN INSERTION SEQUENCE-RELATED"/>
    <property type="match status" value="1"/>
</dbReference>
<evidence type="ECO:0000313" key="2">
    <source>
        <dbReference type="EMBL" id="MST71507.1"/>
    </source>
</evidence>
<gene>
    <name evidence="2" type="ORF">FYJ65_09390</name>
</gene>
<reference evidence="2 3" key="1">
    <citation type="submission" date="2019-08" db="EMBL/GenBank/DDBJ databases">
        <title>In-depth cultivation of the pig gut microbiome towards novel bacterial diversity and tailored functional studies.</title>
        <authorList>
            <person name="Wylensek D."/>
            <person name="Hitch T.C.A."/>
            <person name="Clavel T."/>
        </authorList>
    </citation>
    <scope>NUCLEOTIDE SEQUENCE [LARGE SCALE GENOMIC DNA]</scope>
    <source>
        <strain evidence="2 3">WCA-MUC-591-APC-4B</strain>
    </source>
</reference>
<organism evidence="2 3">
    <name type="scientific">Mogibacterium kristiansenii</name>
    <dbReference type="NCBI Taxonomy" id="2606708"/>
    <lineage>
        <taxon>Bacteria</taxon>
        <taxon>Bacillati</taxon>
        <taxon>Bacillota</taxon>
        <taxon>Clostridia</taxon>
        <taxon>Peptostreptococcales</taxon>
        <taxon>Anaerovoracaceae</taxon>
        <taxon>Mogibacterium</taxon>
    </lineage>
</organism>
<sequence length="143" mass="15788">MIGNPGRGKTHMAIGIGLKACAGGKSVLFKNAASLSTELSEAKDNYALGKLEKRIQKVDLLIIDEMGYVSFDRFQSELLFKVIADRSERGSTIVTTNLAFSEWTNLFENTAMVAALVDRLTFRSYVLDMNGDSYRLDHSKNSA</sequence>
<comment type="caution">
    <text evidence="2">The sequence shown here is derived from an EMBL/GenBank/DDBJ whole genome shotgun (WGS) entry which is preliminary data.</text>
</comment>
<dbReference type="SUPFAM" id="SSF52540">
    <property type="entry name" value="P-loop containing nucleoside triphosphate hydrolases"/>
    <property type="match status" value="1"/>
</dbReference>